<dbReference type="InterPro" id="IPR050090">
    <property type="entry name" value="Tyrosine_recombinase_XerCD"/>
</dbReference>
<keyword evidence="4" id="KW-1185">Reference proteome</keyword>
<evidence type="ECO:0000313" key="3">
    <source>
        <dbReference type="EMBL" id="NKY99142.1"/>
    </source>
</evidence>
<evidence type="ECO:0000313" key="4">
    <source>
        <dbReference type="Proteomes" id="UP000553209"/>
    </source>
</evidence>
<gene>
    <name evidence="3" type="ORF">HGB44_15940</name>
</gene>
<dbReference type="SUPFAM" id="SSF56349">
    <property type="entry name" value="DNA breaking-rejoining enzymes"/>
    <property type="match status" value="1"/>
</dbReference>
<dbReference type="Proteomes" id="UP000553209">
    <property type="component" value="Unassembled WGS sequence"/>
</dbReference>
<sequence length="167" mass="18940">MRALTWDQVDTTGDIPTIHVWTSVRGDGDTKTRQSRRSLELPSIAVKAINTHRVMQARERLAAAELWQDNDLVFCTSNGTPLDRHNVLRDLRRTIGKAGLNENEWTARELRHTFVSLLSDHGVSIEEISLLVGHDGTDTTERVYRHQLRPVRRSAAKAMDEILHDVG</sequence>
<dbReference type="InterPro" id="IPR013762">
    <property type="entry name" value="Integrase-like_cat_sf"/>
</dbReference>
<name>A0A7X6RRD4_9ACTN</name>
<dbReference type="GO" id="GO:0015074">
    <property type="term" value="P:DNA integration"/>
    <property type="evidence" value="ECO:0007669"/>
    <property type="project" value="InterPro"/>
</dbReference>
<evidence type="ECO:0000259" key="2">
    <source>
        <dbReference type="PROSITE" id="PS51898"/>
    </source>
</evidence>
<dbReference type="EMBL" id="JAAXPG010000014">
    <property type="protein sequence ID" value="NKY99142.1"/>
    <property type="molecule type" value="Genomic_DNA"/>
</dbReference>
<evidence type="ECO:0000256" key="1">
    <source>
        <dbReference type="ARBA" id="ARBA00023172"/>
    </source>
</evidence>
<accession>A0A7X6RRD4</accession>
<dbReference type="AlphaFoldDB" id="A0A7X6RRD4"/>
<reference evidence="3 4" key="1">
    <citation type="submission" date="2020-04" db="EMBL/GenBank/DDBJ databases">
        <title>MicrobeNet Type strains.</title>
        <authorList>
            <person name="Nicholson A.C."/>
        </authorList>
    </citation>
    <scope>NUCLEOTIDE SEQUENCE [LARGE SCALE GENOMIC DNA]</scope>
    <source>
        <strain evidence="3 4">ATCC 23612</strain>
    </source>
</reference>
<dbReference type="InterPro" id="IPR011010">
    <property type="entry name" value="DNA_brk_join_enz"/>
</dbReference>
<dbReference type="PANTHER" id="PTHR30349">
    <property type="entry name" value="PHAGE INTEGRASE-RELATED"/>
    <property type="match status" value="1"/>
</dbReference>
<dbReference type="InterPro" id="IPR002104">
    <property type="entry name" value="Integrase_catalytic"/>
</dbReference>
<organism evidence="3 4">
    <name type="scientific">Nocardiopsis alborubida</name>
    <dbReference type="NCBI Taxonomy" id="146802"/>
    <lineage>
        <taxon>Bacteria</taxon>
        <taxon>Bacillati</taxon>
        <taxon>Actinomycetota</taxon>
        <taxon>Actinomycetes</taxon>
        <taxon>Streptosporangiales</taxon>
        <taxon>Nocardiopsidaceae</taxon>
        <taxon>Nocardiopsis</taxon>
    </lineage>
</organism>
<dbReference type="PROSITE" id="PS51898">
    <property type="entry name" value="TYR_RECOMBINASE"/>
    <property type="match status" value="1"/>
</dbReference>
<dbReference type="GO" id="GO:0006310">
    <property type="term" value="P:DNA recombination"/>
    <property type="evidence" value="ECO:0007669"/>
    <property type="project" value="UniProtKB-KW"/>
</dbReference>
<comment type="caution">
    <text evidence="3">The sequence shown here is derived from an EMBL/GenBank/DDBJ whole genome shotgun (WGS) entry which is preliminary data.</text>
</comment>
<dbReference type="RefSeq" id="WP_168444035.1">
    <property type="nucleotide sequence ID" value="NZ_JAAXPG010000014.1"/>
</dbReference>
<dbReference type="GO" id="GO:0003677">
    <property type="term" value="F:DNA binding"/>
    <property type="evidence" value="ECO:0007669"/>
    <property type="project" value="InterPro"/>
</dbReference>
<dbReference type="Gene3D" id="1.10.443.10">
    <property type="entry name" value="Intergrase catalytic core"/>
    <property type="match status" value="1"/>
</dbReference>
<feature type="domain" description="Tyr recombinase" evidence="2">
    <location>
        <begin position="1"/>
        <end position="158"/>
    </location>
</feature>
<keyword evidence="1" id="KW-0233">DNA recombination</keyword>
<protein>
    <submittedName>
        <fullName evidence="3">Tyrosine-type recombinase/integrase</fullName>
    </submittedName>
</protein>
<dbReference type="Pfam" id="PF00589">
    <property type="entry name" value="Phage_integrase"/>
    <property type="match status" value="1"/>
</dbReference>
<proteinExistence type="predicted"/>